<dbReference type="Gene3D" id="3.40.720.10">
    <property type="entry name" value="Alkaline Phosphatase, subunit A"/>
    <property type="match status" value="1"/>
</dbReference>
<comment type="caution">
    <text evidence="5">The sequence shown here is derived from an EMBL/GenBank/DDBJ whole genome shotgun (WGS) entry which is preliminary data.</text>
</comment>
<feature type="signal peptide" evidence="3">
    <location>
        <begin position="1"/>
        <end position="21"/>
    </location>
</feature>
<protein>
    <submittedName>
        <fullName evidence="5">Choline-sulfatase</fullName>
        <ecNumber evidence="5">3.1.6.6</ecNumber>
    </submittedName>
</protein>
<evidence type="ECO:0000256" key="3">
    <source>
        <dbReference type="SAM" id="SignalP"/>
    </source>
</evidence>
<keyword evidence="3" id="KW-0732">Signal</keyword>
<dbReference type="GO" id="GO:0004065">
    <property type="term" value="F:arylsulfatase activity"/>
    <property type="evidence" value="ECO:0007669"/>
    <property type="project" value="TreeGrafter"/>
</dbReference>
<evidence type="ECO:0000256" key="2">
    <source>
        <dbReference type="ARBA" id="ARBA00022801"/>
    </source>
</evidence>
<feature type="domain" description="Sulfatase N-terminal" evidence="4">
    <location>
        <begin position="38"/>
        <end position="341"/>
    </location>
</feature>
<keyword evidence="2 5" id="KW-0378">Hydrolase</keyword>
<dbReference type="AlphaFoldDB" id="A0A090X6V7"/>
<dbReference type="SUPFAM" id="SSF53649">
    <property type="entry name" value="Alkaline phosphatase-like"/>
    <property type="match status" value="1"/>
</dbReference>
<dbReference type="InterPro" id="IPR000917">
    <property type="entry name" value="Sulfatase_N"/>
</dbReference>
<accession>A0A090X6V7</accession>
<dbReference type="InterPro" id="IPR017850">
    <property type="entry name" value="Alkaline_phosphatase_core_sf"/>
</dbReference>
<name>A0A090X6V7_9FLAO</name>
<reference evidence="5 6" key="1">
    <citation type="journal article" date="2014" name="Genome Announc.">
        <title>Draft Genome Sequences of Marine Flavobacterium Algibacter lectus Strains SS8 and NR4.</title>
        <authorList>
            <person name="Takatani N."/>
            <person name="Nakanishi M."/>
            <person name="Meirelles P."/>
            <person name="Mino S."/>
            <person name="Suda W."/>
            <person name="Oshima K."/>
            <person name="Hattori M."/>
            <person name="Ohkuma M."/>
            <person name="Hosokawa M."/>
            <person name="Miyashita K."/>
            <person name="Thompson F.L."/>
            <person name="Niwa A."/>
            <person name="Sawabe T."/>
            <person name="Sawabe T."/>
        </authorList>
    </citation>
    <scope>NUCLEOTIDE SEQUENCE [LARGE SCALE GENOMIC DNA]</scope>
    <source>
        <strain evidence="6">JCM19274</strain>
    </source>
</reference>
<dbReference type="PROSITE" id="PS51257">
    <property type="entry name" value="PROKAR_LIPOPROTEIN"/>
    <property type="match status" value="1"/>
</dbReference>
<dbReference type="PANTHER" id="PTHR42693">
    <property type="entry name" value="ARYLSULFATASE FAMILY MEMBER"/>
    <property type="match status" value="1"/>
</dbReference>
<evidence type="ECO:0000313" key="5">
    <source>
        <dbReference type="EMBL" id="GAL81952.1"/>
    </source>
</evidence>
<feature type="chain" id="PRO_5001868892" evidence="3">
    <location>
        <begin position="22"/>
        <end position="517"/>
    </location>
</feature>
<dbReference type="EC" id="3.1.6.6" evidence="5"/>
<dbReference type="Proteomes" id="UP000029643">
    <property type="component" value="Unassembled WGS sequence"/>
</dbReference>
<gene>
    <name evidence="5" type="ORF">JCM19274_132</name>
</gene>
<dbReference type="EMBL" id="BBNU01000020">
    <property type="protein sequence ID" value="GAL81952.1"/>
    <property type="molecule type" value="Genomic_DNA"/>
</dbReference>
<organism evidence="5 6">
    <name type="scientific">Algibacter lectus</name>
    <dbReference type="NCBI Taxonomy" id="221126"/>
    <lineage>
        <taxon>Bacteria</taxon>
        <taxon>Pseudomonadati</taxon>
        <taxon>Bacteroidota</taxon>
        <taxon>Flavobacteriia</taxon>
        <taxon>Flavobacteriales</taxon>
        <taxon>Flavobacteriaceae</taxon>
        <taxon>Algibacter</taxon>
    </lineage>
</organism>
<dbReference type="Pfam" id="PF00884">
    <property type="entry name" value="Sulfatase"/>
    <property type="match status" value="1"/>
</dbReference>
<proteinExistence type="inferred from homology"/>
<evidence type="ECO:0000256" key="1">
    <source>
        <dbReference type="ARBA" id="ARBA00008779"/>
    </source>
</evidence>
<dbReference type="InterPro" id="IPR050738">
    <property type="entry name" value="Sulfatase"/>
</dbReference>
<sequence>MKILVSKLTLLLLLCCLLVLSCNGKSESSNTKSPSEKPNILWIIAEDLSPFMGGCYGDSINKGHTPVIDKLASDGVLFTRAYATAPVCSASRSAFISGIMQTTTGTHNHRSSRFTDSEVVPEELRISFPEGVKTIPELMKEAGYFTFNSGKDDYNFHYDRRALYDVGTKEDYIAGMNGWQGNHAIDYMSVTNYVWSSRPDKNQPWFGQVQIMGGKKDAKYVREGEELADNDVPIPPYFPNIPSQRHAWTEHYNANRGSDVTVEHILAQLEADGELENTIIFFFSDHGSPTSLRHKQFCYEGGMLVPLMVKGNHLALKSGSVRNELVSLLDVSASTLALGGVRLPEYLDGQDLFSKAYKAPTYVVGARDRCDYTIDRIRTVVSEDYRYIRNFFPERPMLQAGYRDNKPIVKDLKKAHKEGKLTSYQEEHWFGVRPTEELYDLKADPHQINNLAENPKFTKILKAHRDYLDNWISETDDKGQYPEDAAQLKATYDLWKDRPRFRDAKINPEYDQFKSNK</sequence>
<dbReference type="RefSeq" id="WP_042500408.1">
    <property type="nucleotide sequence ID" value="NZ_BBNU01000020.1"/>
</dbReference>
<dbReference type="CDD" id="cd16027">
    <property type="entry name" value="SGSH"/>
    <property type="match status" value="1"/>
</dbReference>
<comment type="similarity">
    <text evidence="1">Belongs to the sulfatase family.</text>
</comment>
<evidence type="ECO:0000259" key="4">
    <source>
        <dbReference type="Pfam" id="PF00884"/>
    </source>
</evidence>
<evidence type="ECO:0000313" key="6">
    <source>
        <dbReference type="Proteomes" id="UP000029643"/>
    </source>
</evidence>
<dbReference type="GO" id="GO:0047753">
    <property type="term" value="F:choline-sulfatase activity"/>
    <property type="evidence" value="ECO:0007669"/>
    <property type="project" value="UniProtKB-EC"/>
</dbReference>
<dbReference type="PANTHER" id="PTHR42693:SF53">
    <property type="entry name" value="ENDO-4-O-SULFATASE"/>
    <property type="match status" value="1"/>
</dbReference>